<keyword evidence="1" id="KW-0175">Coiled coil</keyword>
<evidence type="ECO:0000256" key="1">
    <source>
        <dbReference type="SAM" id="Coils"/>
    </source>
</evidence>
<dbReference type="AlphaFoldDB" id="A0A8K1C9W1"/>
<dbReference type="Proteomes" id="UP000794436">
    <property type="component" value="Unassembled WGS sequence"/>
</dbReference>
<protein>
    <submittedName>
        <fullName evidence="2">Uncharacterized protein</fullName>
    </submittedName>
</protein>
<keyword evidence="3" id="KW-1185">Reference proteome</keyword>
<sequence>MSLRDETETLRLARTLIQGLDATCATTETTDSVPRRIHLSDSVKSELEYLRDKIRELQVRRDQLHAEYSERMERTAVWEQLANRQNQQRYAAELENLKLRVILDTQLQMGKDLMRMLEHQAPQLVPSGPHFYISFPHVLSLSRAEQTVCVDKLYEQRHDVFASFPDGLTTSVREMSVEQDAKGGITVETRMGWMLPFAVDRVVDVVRHITRSQLEGRGHLTDDGDLLFVEYDASKIHAISVAGWHLTKRYAAHDDDPATFVSQASAKCFKRPKGTEQTVEIDYQDESWVRLVASVVSGQAMTRIEVVRRDRSGYESDEASAHNAVIGTITDHLLAFIDMELTRAQQCIENLLFASSRGDN</sequence>
<organism evidence="2 3">
    <name type="scientific">Pythium oligandrum</name>
    <name type="common">Mycoparasitic fungus</name>
    <dbReference type="NCBI Taxonomy" id="41045"/>
    <lineage>
        <taxon>Eukaryota</taxon>
        <taxon>Sar</taxon>
        <taxon>Stramenopiles</taxon>
        <taxon>Oomycota</taxon>
        <taxon>Peronosporomycetes</taxon>
        <taxon>Pythiales</taxon>
        <taxon>Pythiaceae</taxon>
        <taxon>Pythium</taxon>
    </lineage>
</organism>
<reference evidence="2" key="1">
    <citation type="submission" date="2019-03" db="EMBL/GenBank/DDBJ databases">
        <title>Long read genome sequence of the mycoparasitic Pythium oligandrum ATCC 38472 isolated from sugarbeet rhizosphere.</title>
        <authorList>
            <person name="Gaulin E."/>
        </authorList>
    </citation>
    <scope>NUCLEOTIDE SEQUENCE</scope>
    <source>
        <strain evidence="2">ATCC 38472_TT</strain>
    </source>
</reference>
<dbReference type="EMBL" id="SPLM01000110">
    <property type="protein sequence ID" value="TMW59103.1"/>
    <property type="molecule type" value="Genomic_DNA"/>
</dbReference>
<accession>A0A8K1C9W1</accession>
<gene>
    <name evidence="2" type="ORF">Poli38472_007248</name>
</gene>
<feature type="coiled-coil region" evidence="1">
    <location>
        <begin position="40"/>
        <end position="67"/>
    </location>
</feature>
<evidence type="ECO:0000313" key="2">
    <source>
        <dbReference type="EMBL" id="TMW59103.1"/>
    </source>
</evidence>
<evidence type="ECO:0000313" key="3">
    <source>
        <dbReference type="Proteomes" id="UP000794436"/>
    </source>
</evidence>
<comment type="caution">
    <text evidence="2">The sequence shown here is derived from an EMBL/GenBank/DDBJ whole genome shotgun (WGS) entry which is preliminary data.</text>
</comment>
<proteinExistence type="predicted"/>
<name>A0A8K1C9W1_PYTOL</name>